<gene>
    <name evidence="7" type="ORF">HYH03_016644</name>
</gene>
<comment type="caution">
    <text evidence="7">The sequence shown here is derived from an EMBL/GenBank/DDBJ whole genome shotgun (WGS) entry which is preliminary data.</text>
</comment>
<accession>A0A836BRF4</accession>
<evidence type="ECO:0000313" key="8">
    <source>
        <dbReference type="Proteomes" id="UP000612055"/>
    </source>
</evidence>
<evidence type="ECO:0000256" key="2">
    <source>
        <dbReference type="ARBA" id="ARBA00022771"/>
    </source>
</evidence>
<evidence type="ECO:0000256" key="3">
    <source>
        <dbReference type="ARBA" id="ARBA00022833"/>
    </source>
</evidence>
<feature type="compositionally biased region" description="Pro residues" evidence="5">
    <location>
        <begin position="802"/>
        <end position="885"/>
    </location>
</feature>
<sequence length="1146" mass="115623">MPPRQSSAAARKAALEAEEQRRHAAISKLRELGAQALALKDSGQDCSWTPAIVAEAAEAVTQTGGGSAWVAVGEEGRAGLAALFGLALRRSCQAPPPEAAAIPDDLRAAYARLRCKLATALGAIDSGPAAEQIGTDPARLLCVALLKGHLLRGYAALLASATASLEAQRPRPPQTCVQAATALGEELAPLTSLLARLSDVLGTVEIGSTAVEVGAELCDLCTAELAASALFEGWARLALALAACEGGEDASAAQAALMLSALQPLRKSIRPVRGWTSPALLYLLTSHVLALASALDHGTTFGLPLARLAAGAAGPSNAATPAPPAAMVVPLADRDGRRLRPGDTRPAGTGLVREALDMWESAMGDLSRCVKEDYRAWRTTLKLPAGAAIPPPRPPPELWGPRNFEAQALLHTARYAGAAALALLELAVPVASPYSKATCARTAQDITNDCGELGEALAGPTAYLRCCTGFELGMRVAGAAACTLGRGGDLDARSPQELEALYALHEPAQWRQGAQEAQAPGQGQGQGGSQPTVRLRFADAVALGLEGLGLARAALGAPLSVYDPARGAEEVPAWVLRRLQAYWRVVLAWARQEVLAEETGLVELMALSYRPGEAGPPARPGLDVSAALSAGYLPTLERQLRKPTPGPGFRGAVTPLRMSSPGPWAEVAAFAEPAQLASLVSTVVKGLRQARAEGPAGRTMMRDFAAFAAGAFTPGGSLAGAVVQYADRPPAPERWPVAMSTVAAALLPEALVAMMELLSADLNQHKDAPTWQAAKDLVWLVLSWVPTLVAADFPAIDSAPTPAAPAPAAPTPSAAPAPAAPAPAAPTPAAPTPAAPAPAAPTPAAPTPAAPTPAAPTPAAPTPAAPTPAAPTPAAPTPAAPPPAGPGASRATEAAGSSPASAATTGTGAATGKGWSGKMLSKGKGWCGKLLSGTNLSLMLLTSERLIKAEGRCSPLVPSFQAALWALVARAPQLLRSATSMGILRGIQLESMQRVLGVGSAAAEPELLAAVERVLDGGGAGSWAEAGAGGGAGAGTGPSGSEASGAGGGGGKGGGGGTAALPAEVLRYAGAASLLLPYAEALRLRPGCSHPGCTNLAGPSEAALPLKACSGGCGGAARYCSRECQQAHWRDVHKAECQGAARGPAA</sequence>
<feature type="region of interest" description="Disordered" evidence="5">
    <location>
        <begin position="1029"/>
        <end position="1056"/>
    </location>
</feature>
<dbReference type="PANTHER" id="PTHR45725">
    <property type="entry name" value="FORMIN HOMOLOGY 2 FAMILY MEMBER"/>
    <property type="match status" value="1"/>
</dbReference>
<dbReference type="EMBL" id="JAEHOE010000147">
    <property type="protein sequence ID" value="KAG2484603.1"/>
    <property type="molecule type" value="Genomic_DNA"/>
</dbReference>
<keyword evidence="2 4" id="KW-0863">Zinc-finger</keyword>
<evidence type="ECO:0000256" key="5">
    <source>
        <dbReference type="SAM" id="MobiDB-lite"/>
    </source>
</evidence>
<keyword evidence="8" id="KW-1185">Reference proteome</keyword>
<keyword evidence="1" id="KW-0479">Metal-binding</keyword>
<evidence type="ECO:0000256" key="1">
    <source>
        <dbReference type="ARBA" id="ARBA00022723"/>
    </source>
</evidence>
<dbReference type="PROSITE" id="PS50865">
    <property type="entry name" value="ZF_MYND_2"/>
    <property type="match status" value="1"/>
</dbReference>
<dbReference type="OrthoDB" id="563448at2759"/>
<feature type="compositionally biased region" description="Gly residues" evidence="5">
    <location>
        <begin position="1045"/>
        <end position="1056"/>
    </location>
</feature>
<proteinExistence type="predicted"/>
<dbReference type="GO" id="GO:0008270">
    <property type="term" value="F:zinc ion binding"/>
    <property type="evidence" value="ECO:0007669"/>
    <property type="project" value="UniProtKB-KW"/>
</dbReference>
<dbReference type="InterPro" id="IPR051425">
    <property type="entry name" value="Formin_Homology"/>
</dbReference>
<evidence type="ECO:0000313" key="7">
    <source>
        <dbReference type="EMBL" id="KAG2484603.1"/>
    </source>
</evidence>
<dbReference type="InterPro" id="IPR002893">
    <property type="entry name" value="Znf_MYND"/>
</dbReference>
<dbReference type="Gene3D" id="6.10.140.2220">
    <property type="match status" value="1"/>
</dbReference>
<dbReference type="PANTHER" id="PTHR45725:SF18">
    <property type="entry name" value="ORC1-LIKE AAA ATPASE DOMAIN-CONTAINING PROTEIN"/>
    <property type="match status" value="1"/>
</dbReference>
<feature type="domain" description="MYND-type" evidence="6">
    <location>
        <begin position="1093"/>
        <end position="1137"/>
    </location>
</feature>
<organism evidence="7 8">
    <name type="scientific">Edaphochlamys debaryana</name>
    <dbReference type="NCBI Taxonomy" id="47281"/>
    <lineage>
        <taxon>Eukaryota</taxon>
        <taxon>Viridiplantae</taxon>
        <taxon>Chlorophyta</taxon>
        <taxon>core chlorophytes</taxon>
        <taxon>Chlorophyceae</taxon>
        <taxon>CS clade</taxon>
        <taxon>Chlamydomonadales</taxon>
        <taxon>Chlamydomonadales incertae sedis</taxon>
        <taxon>Edaphochlamys</taxon>
    </lineage>
</organism>
<feature type="compositionally biased region" description="Low complexity" evidence="5">
    <location>
        <begin position="891"/>
        <end position="908"/>
    </location>
</feature>
<dbReference type="SUPFAM" id="SSF144232">
    <property type="entry name" value="HIT/MYND zinc finger-like"/>
    <property type="match status" value="1"/>
</dbReference>
<evidence type="ECO:0000256" key="4">
    <source>
        <dbReference type="PROSITE-ProRule" id="PRU00134"/>
    </source>
</evidence>
<dbReference type="Pfam" id="PF01753">
    <property type="entry name" value="zf-MYND"/>
    <property type="match status" value="1"/>
</dbReference>
<protein>
    <recommendedName>
        <fullName evidence="6">MYND-type domain-containing protein</fullName>
    </recommendedName>
</protein>
<reference evidence="7" key="1">
    <citation type="journal article" date="2020" name="bioRxiv">
        <title>Comparative genomics of Chlamydomonas.</title>
        <authorList>
            <person name="Craig R.J."/>
            <person name="Hasan A.R."/>
            <person name="Ness R.W."/>
            <person name="Keightley P.D."/>
        </authorList>
    </citation>
    <scope>NUCLEOTIDE SEQUENCE</scope>
    <source>
        <strain evidence="7">CCAP 11/70</strain>
    </source>
</reference>
<name>A0A836BRF4_9CHLO</name>
<keyword evidence="3" id="KW-0862">Zinc</keyword>
<dbReference type="Proteomes" id="UP000612055">
    <property type="component" value="Unassembled WGS sequence"/>
</dbReference>
<dbReference type="AlphaFoldDB" id="A0A836BRF4"/>
<evidence type="ECO:0000259" key="6">
    <source>
        <dbReference type="PROSITE" id="PS50865"/>
    </source>
</evidence>
<feature type="compositionally biased region" description="Gly residues" evidence="5">
    <location>
        <begin position="1029"/>
        <end position="1038"/>
    </location>
</feature>
<feature type="region of interest" description="Disordered" evidence="5">
    <location>
        <begin position="801"/>
        <end position="918"/>
    </location>
</feature>